<dbReference type="GO" id="GO:0005524">
    <property type="term" value="F:ATP binding"/>
    <property type="evidence" value="ECO:0007669"/>
    <property type="project" value="UniProtKB-UniRule"/>
</dbReference>
<organism evidence="12 13">
    <name type="scientific">Microbacterium mitrae</name>
    <dbReference type="NCBI Taxonomy" id="664640"/>
    <lineage>
        <taxon>Bacteria</taxon>
        <taxon>Bacillati</taxon>
        <taxon>Actinomycetota</taxon>
        <taxon>Actinomycetes</taxon>
        <taxon>Micrococcales</taxon>
        <taxon>Microbacteriaceae</taxon>
        <taxon>Microbacterium</taxon>
    </lineage>
</organism>
<comment type="pathway">
    <text evidence="9">Isoprenoid biosynthesis; isopentenyl diphosphate biosynthesis via DXP pathway; isopentenyl diphosphate from 1-deoxy-D-xylulose 5-phosphate: step 3/6.</text>
</comment>
<reference evidence="12 13" key="1">
    <citation type="submission" date="2019-08" db="EMBL/GenBank/DDBJ databases">
        <authorList>
            <person name="Dong K."/>
        </authorList>
    </citation>
    <scope>NUCLEOTIDE SEQUENCE [LARGE SCALE GENOMIC DNA]</scope>
    <source>
        <strain evidence="12 13">M4-8</strain>
    </source>
</reference>
<evidence type="ECO:0000256" key="2">
    <source>
        <dbReference type="ARBA" id="ARBA00012052"/>
    </source>
</evidence>
<proteinExistence type="inferred from homology"/>
<dbReference type="InterPro" id="IPR036554">
    <property type="entry name" value="GHMP_kinase_C_sf"/>
</dbReference>
<dbReference type="SUPFAM" id="SSF55060">
    <property type="entry name" value="GHMP Kinase, C-terminal domain"/>
    <property type="match status" value="1"/>
</dbReference>
<dbReference type="InterPro" id="IPR014721">
    <property type="entry name" value="Ribsml_uS5_D2-typ_fold_subgr"/>
</dbReference>
<dbReference type="InterPro" id="IPR013750">
    <property type="entry name" value="GHMP_kinase_C_dom"/>
</dbReference>
<dbReference type="RefSeq" id="WP_147824857.1">
    <property type="nucleotide sequence ID" value="NZ_BAAARG010000001.1"/>
</dbReference>
<dbReference type="Gene3D" id="3.30.230.10">
    <property type="match status" value="1"/>
</dbReference>
<protein>
    <recommendedName>
        <fullName evidence="3 9">4-diphosphocytidyl-2-C-methyl-D-erythritol kinase</fullName>
        <shortName evidence="9">CMK</shortName>
        <ecNumber evidence="2 9">2.7.1.148</ecNumber>
    </recommendedName>
    <alternativeName>
        <fullName evidence="8 9">4-(cytidine-5'-diphospho)-2-C-methyl-D-erythritol kinase</fullName>
    </alternativeName>
</protein>
<dbReference type="OrthoDB" id="3173073at2"/>
<comment type="caution">
    <text evidence="12">The sequence shown here is derived from an EMBL/GenBank/DDBJ whole genome shotgun (WGS) entry which is preliminary data.</text>
</comment>
<keyword evidence="13" id="KW-1185">Reference proteome</keyword>
<dbReference type="EMBL" id="VRSW01000001">
    <property type="protein sequence ID" value="TXK06047.1"/>
    <property type="molecule type" value="Genomic_DNA"/>
</dbReference>
<dbReference type="InterPro" id="IPR006204">
    <property type="entry name" value="GHMP_kinase_N_dom"/>
</dbReference>
<keyword evidence="4 9" id="KW-0808">Transferase</keyword>
<dbReference type="Proteomes" id="UP000321196">
    <property type="component" value="Unassembled WGS sequence"/>
</dbReference>
<dbReference type="PANTHER" id="PTHR43527:SF2">
    <property type="entry name" value="4-DIPHOSPHOCYTIDYL-2-C-METHYL-D-ERYTHRITOL KINASE, CHLOROPLASTIC"/>
    <property type="match status" value="1"/>
</dbReference>
<dbReference type="UniPathway" id="UPA00056">
    <property type="reaction ID" value="UER00094"/>
</dbReference>
<dbReference type="GO" id="GO:0016114">
    <property type="term" value="P:terpenoid biosynthetic process"/>
    <property type="evidence" value="ECO:0007669"/>
    <property type="project" value="UniProtKB-UniRule"/>
</dbReference>
<dbReference type="InterPro" id="IPR004424">
    <property type="entry name" value="IspE"/>
</dbReference>
<dbReference type="PIRSF" id="PIRSF010376">
    <property type="entry name" value="IspE"/>
    <property type="match status" value="1"/>
</dbReference>
<keyword evidence="9" id="KW-0414">Isoprene biosynthesis</keyword>
<evidence type="ECO:0000259" key="11">
    <source>
        <dbReference type="Pfam" id="PF08544"/>
    </source>
</evidence>
<sequence>MTDEANPVAVRVRAPGKVNLQLAVGELQEDGYHELATAFQALSLIEEITATSAEGISLSVSGTVDVAGVPLDESNLAYRAALLLRERTGVTDGVHLNIHKGVPVAGGMGGGSADAAATLVACDALWATNLSSAELHTLAAELGADVPFSLHGGTAMGTGRGDELSPMLSQGRFDWVLVTNDEGLSTPRVYGELDAIRQRLRADLPVVPAQPHLGADLFHALRAGDPVRLADALHNDLQAAALSLRPELAVVIDLGVREGALAGIVSGSGPTVALLCADAESALEVHVSMTAAGYNSFRAHGPVAGARIVSAV</sequence>
<dbReference type="EC" id="2.7.1.148" evidence="2 9"/>
<dbReference type="Pfam" id="PF08544">
    <property type="entry name" value="GHMP_kinases_C"/>
    <property type="match status" value="1"/>
</dbReference>
<dbReference type="GO" id="GO:0019288">
    <property type="term" value="P:isopentenyl diphosphate biosynthetic process, methylerythritol 4-phosphate pathway"/>
    <property type="evidence" value="ECO:0007669"/>
    <property type="project" value="UniProtKB-UniRule"/>
</dbReference>
<dbReference type="Gene3D" id="3.30.70.890">
    <property type="entry name" value="GHMP kinase, C-terminal domain"/>
    <property type="match status" value="1"/>
</dbReference>
<gene>
    <name evidence="9" type="primary">ispE</name>
    <name evidence="12" type="ORF">FVP60_03505</name>
</gene>
<feature type="binding site" evidence="9">
    <location>
        <begin position="103"/>
        <end position="113"/>
    </location>
    <ligand>
        <name>ATP</name>
        <dbReference type="ChEBI" id="CHEBI:30616"/>
    </ligand>
</feature>
<evidence type="ECO:0000256" key="1">
    <source>
        <dbReference type="ARBA" id="ARBA00009684"/>
    </source>
</evidence>
<name>A0A5C8HRB2_9MICO</name>
<feature type="active site" evidence="9">
    <location>
        <position position="17"/>
    </location>
</feature>
<evidence type="ECO:0000256" key="5">
    <source>
        <dbReference type="ARBA" id="ARBA00022741"/>
    </source>
</evidence>
<keyword evidence="5 9" id="KW-0547">Nucleotide-binding</keyword>
<comment type="function">
    <text evidence="9">Catalyzes the phosphorylation of the position 2 hydroxy group of 4-diphosphocytidyl-2C-methyl-D-erythritol.</text>
</comment>
<dbReference type="AlphaFoldDB" id="A0A5C8HRB2"/>
<comment type="similarity">
    <text evidence="1 9">Belongs to the GHMP kinase family. IspE subfamily.</text>
</comment>
<dbReference type="InterPro" id="IPR020568">
    <property type="entry name" value="Ribosomal_Su5_D2-typ_SF"/>
</dbReference>
<evidence type="ECO:0000256" key="3">
    <source>
        <dbReference type="ARBA" id="ARBA00017473"/>
    </source>
</evidence>
<comment type="catalytic activity">
    <reaction evidence="9">
        <text>4-CDP-2-C-methyl-D-erythritol + ATP = 4-CDP-2-C-methyl-D-erythritol 2-phosphate + ADP + H(+)</text>
        <dbReference type="Rhea" id="RHEA:18437"/>
        <dbReference type="ChEBI" id="CHEBI:15378"/>
        <dbReference type="ChEBI" id="CHEBI:30616"/>
        <dbReference type="ChEBI" id="CHEBI:57823"/>
        <dbReference type="ChEBI" id="CHEBI:57919"/>
        <dbReference type="ChEBI" id="CHEBI:456216"/>
        <dbReference type="EC" id="2.7.1.148"/>
    </reaction>
</comment>
<evidence type="ECO:0000256" key="6">
    <source>
        <dbReference type="ARBA" id="ARBA00022777"/>
    </source>
</evidence>
<evidence type="ECO:0000313" key="12">
    <source>
        <dbReference type="EMBL" id="TXK06047.1"/>
    </source>
</evidence>
<evidence type="ECO:0000256" key="4">
    <source>
        <dbReference type="ARBA" id="ARBA00022679"/>
    </source>
</evidence>
<evidence type="ECO:0000256" key="8">
    <source>
        <dbReference type="ARBA" id="ARBA00032554"/>
    </source>
</evidence>
<evidence type="ECO:0000256" key="9">
    <source>
        <dbReference type="HAMAP-Rule" id="MF_00061"/>
    </source>
</evidence>
<keyword evidence="6 9" id="KW-0418">Kinase</keyword>
<dbReference type="HAMAP" id="MF_00061">
    <property type="entry name" value="IspE"/>
    <property type="match status" value="1"/>
</dbReference>
<dbReference type="PANTHER" id="PTHR43527">
    <property type="entry name" value="4-DIPHOSPHOCYTIDYL-2-C-METHYL-D-ERYTHRITOL KINASE, CHLOROPLASTIC"/>
    <property type="match status" value="1"/>
</dbReference>
<dbReference type="GO" id="GO:0050515">
    <property type="term" value="F:4-(cytidine 5'-diphospho)-2-C-methyl-D-erythritol kinase activity"/>
    <property type="evidence" value="ECO:0007669"/>
    <property type="project" value="UniProtKB-UniRule"/>
</dbReference>
<evidence type="ECO:0000256" key="7">
    <source>
        <dbReference type="ARBA" id="ARBA00022840"/>
    </source>
</evidence>
<keyword evidence="7 9" id="KW-0067">ATP-binding</keyword>
<accession>A0A5C8HRB2</accession>
<evidence type="ECO:0000259" key="10">
    <source>
        <dbReference type="Pfam" id="PF00288"/>
    </source>
</evidence>
<feature type="active site" evidence="9">
    <location>
        <position position="145"/>
    </location>
</feature>
<feature type="domain" description="GHMP kinase C-terminal" evidence="11">
    <location>
        <begin position="218"/>
        <end position="294"/>
    </location>
</feature>
<evidence type="ECO:0000313" key="13">
    <source>
        <dbReference type="Proteomes" id="UP000321196"/>
    </source>
</evidence>
<dbReference type="NCBIfam" id="NF002870">
    <property type="entry name" value="PRK03188.1"/>
    <property type="match status" value="1"/>
</dbReference>
<dbReference type="NCBIfam" id="TIGR00154">
    <property type="entry name" value="ispE"/>
    <property type="match status" value="1"/>
</dbReference>
<feature type="domain" description="GHMP kinase N-terminal" evidence="10">
    <location>
        <begin position="75"/>
        <end position="153"/>
    </location>
</feature>
<dbReference type="Pfam" id="PF00288">
    <property type="entry name" value="GHMP_kinases_N"/>
    <property type="match status" value="1"/>
</dbReference>
<dbReference type="SUPFAM" id="SSF54211">
    <property type="entry name" value="Ribosomal protein S5 domain 2-like"/>
    <property type="match status" value="1"/>
</dbReference>